<dbReference type="AlphaFoldDB" id="C9LUA9"/>
<dbReference type="EMBL" id="ACKP02000015">
    <property type="protein sequence ID" value="EEX77640.1"/>
    <property type="molecule type" value="Genomic_DNA"/>
</dbReference>
<comment type="caution">
    <text evidence="1">The sequence shown here is derived from an EMBL/GenBank/DDBJ whole genome shotgun (WGS) entry which is preliminary data.</text>
</comment>
<gene>
    <name evidence="1" type="ORF">SELSPUOL_00916</name>
</gene>
<evidence type="ECO:0000313" key="1">
    <source>
        <dbReference type="EMBL" id="EEX77640.1"/>
    </source>
</evidence>
<protein>
    <submittedName>
        <fullName evidence="1">Uncharacterized protein</fullName>
    </submittedName>
</protein>
<name>C9LUA9_SELS3</name>
<reference evidence="1 2" key="1">
    <citation type="submission" date="2009-09" db="EMBL/GenBank/DDBJ databases">
        <authorList>
            <person name="Weinstock G."/>
            <person name="Sodergren E."/>
            <person name="Clifton S."/>
            <person name="Fulton L."/>
            <person name="Fulton B."/>
            <person name="Courtney L."/>
            <person name="Fronick C."/>
            <person name="Harrison M."/>
            <person name="Strong C."/>
            <person name="Farmer C."/>
            <person name="Delahaunty K."/>
            <person name="Markovic C."/>
            <person name="Hall O."/>
            <person name="Minx P."/>
            <person name="Tomlinson C."/>
            <person name="Mitreva M."/>
            <person name="Nelson J."/>
            <person name="Hou S."/>
            <person name="Wollam A."/>
            <person name="Pepin K.H."/>
            <person name="Johnson M."/>
            <person name="Bhonagiri V."/>
            <person name="Nash W.E."/>
            <person name="Warren W."/>
            <person name="Chinwalla A."/>
            <person name="Mardis E.R."/>
            <person name="Wilson R.K."/>
        </authorList>
    </citation>
    <scope>NUCLEOTIDE SEQUENCE [LARGE SCALE GENOMIC DNA]</scope>
    <source>
        <strain evidence="2">ATCC 35185 / DSM 20758 / VPI D19B-28</strain>
    </source>
</reference>
<proteinExistence type="predicted"/>
<sequence length="50" mass="5911">MNNPWEKCLYFLFEYGIMNSMAKWDCKGIALAFVPWKPSMKEQLGGYFIL</sequence>
<dbReference type="Proteomes" id="UP000003505">
    <property type="component" value="Unassembled WGS sequence"/>
</dbReference>
<evidence type="ECO:0000313" key="2">
    <source>
        <dbReference type="Proteomes" id="UP000003505"/>
    </source>
</evidence>
<organism evidence="1 2">
    <name type="scientific">Selenomonas sputigena (strain ATCC 35185 / DSM 20758 / CCUG 44933 / VPI D19B-28)</name>
    <dbReference type="NCBI Taxonomy" id="546271"/>
    <lineage>
        <taxon>Bacteria</taxon>
        <taxon>Bacillati</taxon>
        <taxon>Bacillota</taxon>
        <taxon>Negativicutes</taxon>
        <taxon>Selenomonadales</taxon>
        <taxon>Selenomonadaceae</taxon>
        <taxon>Selenomonas</taxon>
    </lineage>
</organism>
<accession>C9LUA9</accession>